<dbReference type="InterPro" id="IPR011042">
    <property type="entry name" value="6-blade_b-propeller_TolB-like"/>
</dbReference>
<protein>
    <submittedName>
        <fullName evidence="1">Uncharacterized protein</fullName>
    </submittedName>
</protein>
<dbReference type="Gene3D" id="2.120.10.30">
    <property type="entry name" value="TolB, C-terminal domain"/>
    <property type="match status" value="1"/>
</dbReference>
<evidence type="ECO:0000313" key="1">
    <source>
        <dbReference type="EMBL" id="CAC5358164.1"/>
    </source>
</evidence>
<accession>A0A6J7ZZ88</accession>
<dbReference type="SUPFAM" id="SSF63829">
    <property type="entry name" value="Calcium-dependent phosphotriesterase"/>
    <property type="match status" value="1"/>
</dbReference>
<dbReference type="EMBL" id="CACVKT020000315">
    <property type="protein sequence ID" value="CAC5358164.1"/>
    <property type="molecule type" value="Genomic_DNA"/>
</dbReference>
<organism evidence="1 2">
    <name type="scientific">Mytilus coruscus</name>
    <name type="common">Sea mussel</name>
    <dbReference type="NCBI Taxonomy" id="42192"/>
    <lineage>
        <taxon>Eukaryota</taxon>
        <taxon>Metazoa</taxon>
        <taxon>Spiralia</taxon>
        <taxon>Lophotrochozoa</taxon>
        <taxon>Mollusca</taxon>
        <taxon>Bivalvia</taxon>
        <taxon>Autobranchia</taxon>
        <taxon>Pteriomorphia</taxon>
        <taxon>Mytilida</taxon>
        <taxon>Mytiloidea</taxon>
        <taxon>Mytilidae</taxon>
        <taxon>Mytilinae</taxon>
        <taxon>Mytilus</taxon>
    </lineage>
</organism>
<keyword evidence="2" id="KW-1185">Reference proteome</keyword>
<gene>
    <name evidence="1" type="ORF">MCOR_1531</name>
</gene>
<dbReference type="AlphaFoldDB" id="A0A6J7ZZ88"/>
<sequence>MEDQKEQSNQILNPHQISKLLTTSRFPIPECLLTKHVHLLSLQQAKFKPGCFSKNIRWNLEFGCLYKGPNYKMIGSNSTKMKCVSKIIHLQNSSGIIANYKDEFIQKVKFKSDEIKVENEIKTKVFDLAMMPDGKLLLSKETSDLELFSMNGDREFFHSFYPFLTFGVYVCKDEIFVGIAKSLEKSKNYRDGRIVVLDMKGQEKCTFGTEIKSGKLFFNCPTRIVANSDIICVIDTFKRDEDNNMLSDGRIVGLNHKGEKKWSYSDKSGALFELFHPQNITLTSAGLILASDYRDDSIHAINKDGDITGWIKLQDIGNPRFPMSVDVDDQGILWVGCGTKKNYQEVKTQKIYSFKLS</sequence>
<evidence type="ECO:0000313" key="2">
    <source>
        <dbReference type="Proteomes" id="UP000507470"/>
    </source>
</evidence>
<proteinExistence type="predicted"/>
<dbReference type="Proteomes" id="UP000507470">
    <property type="component" value="Unassembled WGS sequence"/>
</dbReference>
<reference evidence="1 2" key="1">
    <citation type="submission" date="2020-06" db="EMBL/GenBank/DDBJ databases">
        <authorList>
            <person name="Li R."/>
            <person name="Bekaert M."/>
        </authorList>
    </citation>
    <scope>NUCLEOTIDE SEQUENCE [LARGE SCALE GENOMIC DNA]</scope>
    <source>
        <strain evidence="2">wild</strain>
    </source>
</reference>
<name>A0A6J7ZZ88_MYTCO</name>